<dbReference type="EMBL" id="JAGMUV010000001">
    <property type="protein sequence ID" value="KAH7175761.1"/>
    <property type="molecule type" value="Genomic_DNA"/>
</dbReference>
<dbReference type="Pfam" id="PF00400">
    <property type="entry name" value="WD40"/>
    <property type="match status" value="2"/>
</dbReference>
<name>A0A9P9FUU6_9HYPO</name>
<feature type="repeat" description="WD" evidence="7">
    <location>
        <begin position="323"/>
        <end position="364"/>
    </location>
</feature>
<evidence type="ECO:0000256" key="1">
    <source>
        <dbReference type="ARBA" id="ARBA00022574"/>
    </source>
</evidence>
<dbReference type="InterPro" id="IPR001680">
    <property type="entry name" value="WD40_rpt"/>
</dbReference>
<evidence type="ECO:0000256" key="7">
    <source>
        <dbReference type="PROSITE-ProRule" id="PRU00221"/>
    </source>
</evidence>
<evidence type="ECO:0000256" key="2">
    <source>
        <dbReference type="ARBA" id="ARBA00022737"/>
    </source>
</evidence>
<keyword evidence="2" id="KW-0677">Repeat</keyword>
<evidence type="ECO:0000256" key="3">
    <source>
        <dbReference type="ARBA" id="ARBA00023054"/>
    </source>
</evidence>
<organism evidence="8 9">
    <name type="scientific">Dactylonectria macrodidyma</name>
    <dbReference type="NCBI Taxonomy" id="307937"/>
    <lineage>
        <taxon>Eukaryota</taxon>
        <taxon>Fungi</taxon>
        <taxon>Dikarya</taxon>
        <taxon>Ascomycota</taxon>
        <taxon>Pezizomycotina</taxon>
        <taxon>Sordariomycetes</taxon>
        <taxon>Hypocreomycetidae</taxon>
        <taxon>Hypocreales</taxon>
        <taxon>Nectriaceae</taxon>
        <taxon>Dactylonectria</taxon>
    </lineage>
</organism>
<dbReference type="OrthoDB" id="538223at2759"/>
<dbReference type="SMART" id="SM00320">
    <property type="entry name" value="WD40"/>
    <property type="match status" value="2"/>
</dbReference>
<dbReference type="PANTHER" id="PTHR22847:SF637">
    <property type="entry name" value="WD REPEAT DOMAIN 5B"/>
    <property type="match status" value="1"/>
</dbReference>
<dbReference type="Proteomes" id="UP000738349">
    <property type="component" value="Unassembled WGS sequence"/>
</dbReference>
<dbReference type="GO" id="GO:1990234">
    <property type="term" value="C:transferase complex"/>
    <property type="evidence" value="ECO:0007669"/>
    <property type="project" value="UniProtKB-ARBA"/>
</dbReference>
<evidence type="ECO:0000313" key="9">
    <source>
        <dbReference type="Proteomes" id="UP000738349"/>
    </source>
</evidence>
<gene>
    <name evidence="8" type="ORF">EDB81DRAFT_874591</name>
</gene>
<dbReference type="Gene3D" id="2.130.10.10">
    <property type="entry name" value="YVTN repeat-like/Quinoprotein amine dehydrogenase"/>
    <property type="match status" value="1"/>
</dbReference>
<dbReference type="PANTHER" id="PTHR22847">
    <property type="entry name" value="WD40 REPEAT PROTEIN"/>
    <property type="match status" value="1"/>
</dbReference>
<keyword evidence="9" id="KW-1185">Reference proteome</keyword>
<comment type="caution">
    <text evidence="8">The sequence shown here is derived from an EMBL/GenBank/DDBJ whole genome shotgun (WGS) entry which is preliminary data.</text>
</comment>
<evidence type="ECO:0000256" key="5">
    <source>
        <dbReference type="ARBA" id="ARBA00039789"/>
    </source>
</evidence>
<reference evidence="8" key="1">
    <citation type="journal article" date="2021" name="Nat. Commun.">
        <title>Genetic determinants of endophytism in the Arabidopsis root mycobiome.</title>
        <authorList>
            <person name="Mesny F."/>
            <person name="Miyauchi S."/>
            <person name="Thiergart T."/>
            <person name="Pickel B."/>
            <person name="Atanasova L."/>
            <person name="Karlsson M."/>
            <person name="Huettel B."/>
            <person name="Barry K.W."/>
            <person name="Haridas S."/>
            <person name="Chen C."/>
            <person name="Bauer D."/>
            <person name="Andreopoulos W."/>
            <person name="Pangilinan J."/>
            <person name="LaButti K."/>
            <person name="Riley R."/>
            <person name="Lipzen A."/>
            <person name="Clum A."/>
            <person name="Drula E."/>
            <person name="Henrissat B."/>
            <person name="Kohler A."/>
            <person name="Grigoriev I.V."/>
            <person name="Martin F.M."/>
            <person name="Hacquard S."/>
        </authorList>
    </citation>
    <scope>NUCLEOTIDE SEQUENCE</scope>
    <source>
        <strain evidence="8">MPI-CAGE-AT-0147</strain>
    </source>
</reference>
<dbReference type="InterPro" id="IPR019775">
    <property type="entry name" value="WD40_repeat_CS"/>
</dbReference>
<dbReference type="InterPro" id="IPR036322">
    <property type="entry name" value="WD40_repeat_dom_sf"/>
</dbReference>
<evidence type="ECO:0000256" key="4">
    <source>
        <dbReference type="ARBA" id="ARBA00038415"/>
    </source>
</evidence>
<dbReference type="PROSITE" id="PS00678">
    <property type="entry name" value="WD_REPEATS_1"/>
    <property type="match status" value="2"/>
</dbReference>
<evidence type="ECO:0000256" key="6">
    <source>
        <dbReference type="ARBA" id="ARBA00043913"/>
    </source>
</evidence>
<dbReference type="PROSITE" id="PS50082">
    <property type="entry name" value="WD_REPEATS_2"/>
    <property type="match status" value="2"/>
</dbReference>
<keyword evidence="1 7" id="KW-0853">WD repeat</keyword>
<dbReference type="PROSITE" id="PS50294">
    <property type="entry name" value="WD_REPEATS_REGION"/>
    <property type="match status" value="2"/>
</dbReference>
<accession>A0A9P9FUU6</accession>
<dbReference type="AlphaFoldDB" id="A0A9P9FUU6"/>
<keyword evidence="3" id="KW-0175">Coiled coil</keyword>
<comment type="similarity">
    <text evidence="4">Belongs to the WD repeat MDV1/CAF4 family.</text>
</comment>
<evidence type="ECO:0000313" key="8">
    <source>
        <dbReference type="EMBL" id="KAH7175761.1"/>
    </source>
</evidence>
<feature type="repeat" description="WD" evidence="7">
    <location>
        <begin position="281"/>
        <end position="322"/>
    </location>
</feature>
<dbReference type="GO" id="GO:0005634">
    <property type="term" value="C:nucleus"/>
    <property type="evidence" value="ECO:0007669"/>
    <property type="project" value="TreeGrafter"/>
</dbReference>
<protein>
    <recommendedName>
        <fullName evidence="5">Mitochondrial division protein 1</fullName>
    </recommendedName>
</protein>
<dbReference type="InterPro" id="IPR015943">
    <property type="entry name" value="WD40/YVTN_repeat-like_dom_sf"/>
</dbReference>
<sequence>MCDGLPDLLGLIRETCLQENSVKWIVTSRNRVDIDKSLALDNPTSKLSLEVNSEAVSQAIEVYIDHKVSQVPSLKSNPSRRANVQKKLLDNADGTFLWVDLILRTIHGALGDDIVRLIDEVPSTLPPLYDRMMGDIGNSTSAYRNPCLVILSTAALAYRPLHVLELRILTGLEKYDTADLERIVDMCGSFLTLLDGRIYPIHQSAKEYLVSKAAVSRIFQSGTHAVHRSIVERSVAAMVKALRRDMYELVHPGTLIHEEMGRQPEPNPLLEQNWSPCLQMFEGHSGWVNAVALSPDGSRIASCSDDRTVRIWDAKSGKEVRKLEGHSNWVNAVAFSPDGSRIASGSGDMTVRVWDAKSGKEVRKLEGYIGSVRAVAFESSSNSGLRLQTNAGGIDLDLGSPSNHGGCNSAGDRNSLVIESNDQLLSARRSTSNGTKLMWDLDGDRSWITWCGRKAIWLPPDFRPGQSDVSRDGSAIAIGSLTGRMVIMRMSLNVPFS</sequence>
<proteinExistence type="inferred from homology"/>
<dbReference type="SUPFAM" id="SSF50978">
    <property type="entry name" value="WD40 repeat-like"/>
    <property type="match status" value="1"/>
</dbReference>
<comment type="function">
    <text evidence="6">Involved in mitochondrial fission. Acts as an adapter protein required to form mitochondrial fission complexes. Formation of these complexes is required to promote constriction and fission of the mitochondrial compartment at a late step in mitochondrial division.</text>
</comment>